<feature type="region of interest" description="Disordered" evidence="1">
    <location>
        <begin position="803"/>
        <end position="822"/>
    </location>
</feature>
<organism evidence="2 3">
    <name type="scientific">Coregonus suidteri</name>
    <dbReference type="NCBI Taxonomy" id="861788"/>
    <lineage>
        <taxon>Eukaryota</taxon>
        <taxon>Metazoa</taxon>
        <taxon>Chordata</taxon>
        <taxon>Craniata</taxon>
        <taxon>Vertebrata</taxon>
        <taxon>Euteleostomi</taxon>
        <taxon>Actinopterygii</taxon>
        <taxon>Neopterygii</taxon>
        <taxon>Teleostei</taxon>
        <taxon>Protacanthopterygii</taxon>
        <taxon>Salmoniformes</taxon>
        <taxon>Salmonidae</taxon>
        <taxon>Coregoninae</taxon>
        <taxon>Coregonus</taxon>
    </lineage>
</organism>
<dbReference type="EMBL" id="JAGTTL010000016">
    <property type="protein sequence ID" value="KAK6310685.1"/>
    <property type="molecule type" value="Genomic_DNA"/>
</dbReference>
<feature type="region of interest" description="Disordered" evidence="1">
    <location>
        <begin position="149"/>
        <end position="245"/>
    </location>
</feature>
<accession>A0AAN8QP85</accession>
<feature type="region of interest" description="Disordered" evidence="1">
    <location>
        <begin position="625"/>
        <end position="649"/>
    </location>
</feature>
<evidence type="ECO:0000313" key="2">
    <source>
        <dbReference type="EMBL" id="KAK6310685.1"/>
    </source>
</evidence>
<evidence type="ECO:0000313" key="3">
    <source>
        <dbReference type="Proteomes" id="UP001356427"/>
    </source>
</evidence>
<dbReference type="PANTHER" id="PTHR38654:SF1">
    <property type="entry name" value="BUCKY BALL"/>
    <property type="match status" value="1"/>
</dbReference>
<proteinExistence type="predicted"/>
<comment type="caution">
    <text evidence="2">The sequence shown here is derived from an EMBL/GenBank/DDBJ whole genome shotgun (WGS) entry which is preliminary data.</text>
</comment>
<feature type="compositionally biased region" description="Basic and acidic residues" evidence="1">
    <location>
        <begin position="842"/>
        <end position="859"/>
    </location>
</feature>
<evidence type="ECO:0000256" key="1">
    <source>
        <dbReference type="SAM" id="MobiDB-lite"/>
    </source>
</evidence>
<sequence length="945" mass="105087">MAAKPFENGPHGQHAVARPLGPRQPVPQPNPDTRHPVHGPQGPGPHLTEHPPHRVHQPRPYFYVQPMQPPPPPLYHYQWPMPYNPYSGFPGMGYGMPGMVMPPFPPHPYMEAPGYFLPHAQLHPAEYRRYQFPPAAMVYQNHNNRSRTFYQNTTPRETVNSEVQTEPPPEAEKDCAPSAAPLAGSDSGRGTDSTNSTTPSSPSSNAEKQRCPEEEPNSPIASKTGFQGMVRGQGTGTDPPAGTKTIHSRRTSIEELGKPVHGGGHLVHHVWSVCSADGMVPMCSSSDQEDEVIMAERRVSSSFPDVLMGGGSPSSKMEGAPKCGQTLTQEMTHENTTEGYNVVMTGSCEGFPNLENGHYKILKLPFIFHDLMTESKVNESVRSMESMAPYVPSTEWLIQNELMEPEDVAQESSEKVSDDQSQMSFHYRQVPEKLNESVWSVQSLAPYIPSKELLIEKKSDPANVSQGLRASQVMAITERRRSRRFSLTLENLKEAEKMSDENATPCQESFHYSQIQRKANESVWSVQSLAPYVPSREWLIQNEVLDPEEETEKESDVNVSQGLTATQVLAITERRRSQRLSLSSVDSLPPYVPSSCWLADMGNVYYYSKLPLGSEENKHVIRTPMDKFTPSKGPNMNSESLPSSKRESKLRRNLHMEPVEIANVDGSPILLSSKSAMIPSLEGSLNSTQGSLKPKAQCSPNLKAQEITEHRAQSPPCSPDDPETYASKCMAGDKESVYSCPGPCNQEMETEEKEPAVPSRQGCEQLITDVRMLTAPSSNRHFKVCGLKCSKLQERNCSCQEPKLNVGSFRKSPTGRLNEGNVAPDLLKPQEQQCHISQNQKRQIDSRRANKARPSHESGENGYGPNNNSKKRRPWQNGPPDRTQAQTNPSNSFGQRNTQRNGYQEPCNGYYGRSGKTRGANGKNPRTGSYWLHKVRVDGARRGFN</sequence>
<reference evidence="2 3" key="1">
    <citation type="submission" date="2021-04" db="EMBL/GenBank/DDBJ databases">
        <authorList>
            <person name="De Guttry C."/>
            <person name="Zahm M."/>
            <person name="Klopp C."/>
            <person name="Cabau C."/>
            <person name="Louis A."/>
            <person name="Berthelot C."/>
            <person name="Parey E."/>
            <person name="Roest Crollius H."/>
            <person name="Montfort J."/>
            <person name="Robinson-Rechavi M."/>
            <person name="Bucao C."/>
            <person name="Bouchez O."/>
            <person name="Gislard M."/>
            <person name="Lluch J."/>
            <person name="Milhes M."/>
            <person name="Lampietro C."/>
            <person name="Lopez Roques C."/>
            <person name="Donnadieu C."/>
            <person name="Braasch I."/>
            <person name="Desvignes T."/>
            <person name="Postlethwait J."/>
            <person name="Bobe J."/>
            <person name="Wedekind C."/>
            <person name="Guiguen Y."/>
        </authorList>
    </citation>
    <scope>NUCLEOTIDE SEQUENCE [LARGE SCALE GENOMIC DNA]</scope>
    <source>
        <strain evidence="2">Cs_M1</strain>
        <tissue evidence="2">Blood</tissue>
    </source>
</reference>
<feature type="compositionally biased region" description="Polar residues" evidence="1">
    <location>
        <begin position="632"/>
        <end position="643"/>
    </location>
</feature>
<dbReference type="AlphaFoldDB" id="A0AAN8QP85"/>
<feature type="region of interest" description="Disordered" evidence="1">
    <location>
        <begin position="833"/>
        <end position="928"/>
    </location>
</feature>
<dbReference type="PANTHER" id="PTHR38654">
    <property type="entry name" value="BUCKY BALL-RELATED"/>
    <property type="match status" value="1"/>
</dbReference>
<protein>
    <submittedName>
        <fullName evidence="2">Uncharacterized protein</fullName>
    </submittedName>
</protein>
<dbReference type="Proteomes" id="UP001356427">
    <property type="component" value="Unassembled WGS sequence"/>
</dbReference>
<name>A0AAN8QP85_9TELE</name>
<feature type="compositionally biased region" description="Polar residues" evidence="1">
    <location>
        <begin position="883"/>
        <end position="902"/>
    </location>
</feature>
<feature type="compositionally biased region" description="Low complexity" evidence="1">
    <location>
        <begin position="193"/>
        <end position="205"/>
    </location>
</feature>
<feature type="compositionally biased region" description="Polar residues" evidence="1">
    <location>
        <begin position="149"/>
        <end position="164"/>
    </location>
</feature>
<feature type="region of interest" description="Disordered" evidence="1">
    <location>
        <begin position="1"/>
        <end position="63"/>
    </location>
</feature>
<dbReference type="InterPro" id="IPR053309">
    <property type="entry name" value="Balbiani_Body_Formation"/>
</dbReference>
<gene>
    <name evidence="2" type="ORF">J4Q44_G00187400</name>
</gene>
<keyword evidence="3" id="KW-1185">Reference proteome</keyword>